<proteinExistence type="predicted"/>
<dbReference type="HOGENOM" id="CLU_083614_0_0_3"/>
<evidence type="ECO:0000259" key="3">
    <source>
        <dbReference type="Pfam" id="PF07589"/>
    </source>
</evidence>
<dbReference type="Proteomes" id="UP000004775">
    <property type="component" value="Unassembled WGS sequence"/>
</dbReference>
<dbReference type="PANTHER" id="PTHR13802">
    <property type="entry name" value="MUCIN 4-RELATED"/>
    <property type="match status" value="1"/>
</dbReference>
<protein>
    <submittedName>
        <fullName evidence="4">Outer membrane autotransporter barrel domain protein</fullName>
    </submittedName>
</protein>
<dbReference type="InterPro" id="IPR013424">
    <property type="entry name" value="Ice-binding_C"/>
</dbReference>
<feature type="domain" description="NIDO" evidence="2">
    <location>
        <begin position="51"/>
        <end position="228"/>
    </location>
</feature>
<dbReference type="PANTHER" id="PTHR13802:SF52">
    <property type="entry name" value="MUCIN-4"/>
    <property type="match status" value="1"/>
</dbReference>
<accession>I4I4D7</accession>
<sequence length="270" mass="28401">MLTVFPQAAEAGAIRTGTITSPSTLPRNDDESTGLVNIGFNINFFGVSSSQLYVNNNGTVTFTDPLSEFTPFGLAGVTTQIIAPFFADVDTRDPGSAEVTYGTGTVGGRNAFTVNWDDVGYFEERADKLNKFQLVIIDRSDVNPGNFDFEFNYDQIQWETGEASGGIDGLGGTSAAVGYSNGLTGAGNVSFELPGSLVNGAFLDGGPNALISNSLNSSVLGRYNFSVRHGSVSQVPEPASALGLLAIGALGTTSLLKQKLSQEKRSKQDN</sequence>
<dbReference type="Pfam" id="PF06119">
    <property type="entry name" value="NIDO"/>
    <property type="match status" value="1"/>
</dbReference>
<dbReference type="RefSeq" id="WP_004163402.1">
    <property type="nucleotide sequence ID" value="NZ_HE973781.1"/>
</dbReference>
<comment type="caution">
    <text evidence="4">The sequence shown here is derived from an EMBL/GenBank/DDBJ whole genome shotgun (WGS) entry which is preliminary data.</text>
</comment>
<evidence type="ECO:0000313" key="5">
    <source>
        <dbReference type="Proteomes" id="UP000004775"/>
    </source>
</evidence>
<dbReference type="Pfam" id="PF07589">
    <property type="entry name" value="PEP-CTERM"/>
    <property type="match status" value="1"/>
</dbReference>
<dbReference type="InterPro" id="IPR003886">
    <property type="entry name" value="NIDO_dom"/>
</dbReference>
<organism evidence="4 5">
    <name type="scientific">Microcystis aeruginosa PCC 9809</name>
    <dbReference type="NCBI Taxonomy" id="1160285"/>
    <lineage>
        <taxon>Bacteria</taxon>
        <taxon>Bacillati</taxon>
        <taxon>Cyanobacteriota</taxon>
        <taxon>Cyanophyceae</taxon>
        <taxon>Oscillatoriophycideae</taxon>
        <taxon>Chroococcales</taxon>
        <taxon>Microcystaceae</taxon>
        <taxon>Microcystis</taxon>
    </lineage>
</organism>
<evidence type="ECO:0000256" key="1">
    <source>
        <dbReference type="ARBA" id="ARBA00023157"/>
    </source>
</evidence>
<dbReference type="EMBL" id="CAIO01000505">
    <property type="protein sequence ID" value="CCI29161.1"/>
    <property type="molecule type" value="Genomic_DNA"/>
</dbReference>
<keyword evidence="1" id="KW-1015">Disulfide bond</keyword>
<gene>
    <name evidence="4" type="ORF">MICAH_5530001</name>
</gene>
<evidence type="ECO:0000313" key="4">
    <source>
        <dbReference type="EMBL" id="CCI29161.1"/>
    </source>
</evidence>
<dbReference type="AlphaFoldDB" id="I4I4D7"/>
<dbReference type="InterPro" id="IPR051495">
    <property type="entry name" value="Epithelial_Barrier/Signaling"/>
</dbReference>
<dbReference type="GO" id="GO:0007160">
    <property type="term" value="P:cell-matrix adhesion"/>
    <property type="evidence" value="ECO:0007669"/>
    <property type="project" value="InterPro"/>
</dbReference>
<reference evidence="4 5" key="1">
    <citation type="submission" date="2012-04" db="EMBL/GenBank/DDBJ databases">
        <authorList>
            <person name="Genoscope - CEA"/>
        </authorList>
    </citation>
    <scope>NUCLEOTIDE SEQUENCE [LARGE SCALE GENOMIC DNA]</scope>
    <source>
        <strain evidence="4 5">9809</strain>
    </source>
</reference>
<feature type="domain" description="Ice-binding protein C-terminal" evidence="3">
    <location>
        <begin position="234"/>
        <end position="251"/>
    </location>
</feature>
<name>I4I4D7_MICAE</name>
<dbReference type="NCBIfam" id="TIGR02595">
    <property type="entry name" value="PEP_CTERM"/>
    <property type="match status" value="1"/>
</dbReference>
<evidence type="ECO:0000259" key="2">
    <source>
        <dbReference type="Pfam" id="PF06119"/>
    </source>
</evidence>